<comment type="caution">
    <text evidence="3">The sequence shown here is derived from an EMBL/GenBank/DDBJ whole genome shotgun (WGS) entry which is preliminary data.</text>
</comment>
<feature type="region of interest" description="Disordered" evidence="1">
    <location>
        <begin position="416"/>
        <end position="435"/>
    </location>
</feature>
<feature type="transmembrane region" description="Helical" evidence="2">
    <location>
        <begin position="97"/>
        <end position="116"/>
    </location>
</feature>
<dbReference type="RefSeq" id="WP_386429917.1">
    <property type="nucleotide sequence ID" value="NZ_JBHSBB010000010.1"/>
</dbReference>
<keyword evidence="2" id="KW-1133">Transmembrane helix</keyword>
<protein>
    <recommendedName>
        <fullName evidence="5">Methyl-accepting chemotaxis protein</fullName>
    </recommendedName>
</protein>
<keyword evidence="2" id="KW-0472">Membrane</keyword>
<evidence type="ECO:0008006" key="5">
    <source>
        <dbReference type="Google" id="ProtNLM"/>
    </source>
</evidence>
<evidence type="ECO:0000313" key="4">
    <source>
        <dbReference type="Proteomes" id="UP001595765"/>
    </source>
</evidence>
<evidence type="ECO:0000313" key="3">
    <source>
        <dbReference type="EMBL" id="MFC4032822.1"/>
    </source>
</evidence>
<feature type="compositionally biased region" description="Gly residues" evidence="1">
    <location>
        <begin position="425"/>
        <end position="435"/>
    </location>
</feature>
<name>A0ABV8HPI7_9ACTN</name>
<keyword evidence="2" id="KW-0812">Transmembrane</keyword>
<dbReference type="EMBL" id="JBHSBB010000010">
    <property type="protein sequence ID" value="MFC4032822.1"/>
    <property type="molecule type" value="Genomic_DNA"/>
</dbReference>
<reference evidence="4" key="1">
    <citation type="journal article" date="2019" name="Int. J. Syst. Evol. Microbiol.">
        <title>The Global Catalogue of Microorganisms (GCM) 10K type strain sequencing project: providing services to taxonomists for standard genome sequencing and annotation.</title>
        <authorList>
            <consortium name="The Broad Institute Genomics Platform"/>
            <consortium name="The Broad Institute Genome Sequencing Center for Infectious Disease"/>
            <person name="Wu L."/>
            <person name="Ma J."/>
        </authorList>
    </citation>
    <scope>NUCLEOTIDE SEQUENCE [LARGE SCALE GENOMIC DNA]</scope>
    <source>
        <strain evidence="4">CGMCC 4.7237</strain>
    </source>
</reference>
<dbReference type="SUPFAM" id="SSF58104">
    <property type="entry name" value="Methyl-accepting chemotaxis protein (MCP) signaling domain"/>
    <property type="match status" value="1"/>
</dbReference>
<evidence type="ECO:0000256" key="2">
    <source>
        <dbReference type="SAM" id="Phobius"/>
    </source>
</evidence>
<organism evidence="3 4">
    <name type="scientific">Streptomyces polygonati</name>
    <dbReference type="NCBI Taxonomy" id="1617087"/>
    <lineage>
        <taxon>Bacteria</taxon>
        <taxon>Bacillati</taxon>
        <taxon>Actinomycetota</taxon>
        <taxon>Actinomycetes</taxon>
        <taxon>Kitasatosporales</taxon>
        <taxon>Streptomycetaceae</taxon>
        <taxon>Streptomyces</taxon>
    </lineage>
</organism>
<proteinExistence type="predicted"/>
<dbReference type="Proteomes" id="UP001595765">
    <property type="component" value="Unassembled WGS sequence"/>
</dbReference>
<keyword evidence="4" id="KW-1185">Reference proteome</keyword>
<gene>
    <name evidence="3" type="ORF">ACFO3J_15180</name>
</gene>
<sequence length="435" mass="45709">MPFSALVNPAQLGRELKDLAGRPQLAGRRDELQSLGEDLEAARNLDAWSGIDLVAAFARPESLADPAPGSRGGGRGGGRGGRSLWARISRIVREEPLEAALGVMVFAPLLVTWFGLRMASRAYGELAKDNPKEASRPFLQLWQSGFDGHLSSYERFDSLALVAVGLIGVLLLLALAHALLRTRNEREAAEREAEGAVLLSQLASVLTRAQLALVAHRNSSPARFAAELTGAARQLRSLTNQAVKSHDKLVLVADATDRAATELGAATDRLSKEVPQLGSAADRIETAVRAGSDALRDAQAKAVDAVRAAQDTTVRTGEDNATAVREVGERIGRAGAVVDTALKELAAVQQQLVVMSEQAVQAADRASQNMVRSADRTGDAVDGMRKATEQWDAVAAHWQDAAARLDAGIRLLAGAPQPEDAVSGSGLGAGLGAGG</sequence>
<feature type="transmembrane region" description="Helical" evidence="2">
    <location>
        <begin position="159"/>
        <end position="180"/>
    </location>
</feature>
<accession>A0ABV8HPI7</accession>
<evidence type="ECO:0000256" key="1">
    <source>
        <dbReference type="SAM" id="MobiDB-lite"/>
    </source>
</evidence>